<evidence type="ECO:0000256" key="1">
    <source>
        <dbReference type="SAM" id="MobiDB-lite"/>
    </source>
</evidence>
<dbReference type="AlphaFoldDB" id="A0A8C9G8F9"/>
<accession>A0A8C9G8F9</accession>
<dbReference type="Proteomes" id="UP000694428">
    <property type="component" value="Unplaced"/>
</dbReference>
<evidence type="ECO:0000313" key="3">
    <source>
        <dbReference type="Proteomes" id="UP000694428"/>
    </source>
</evidence>
<protein>
    <submittedName>
        <fullName evidence="2">Uncharacterized protein</fullName>
    </submittedName>
</protein>
<feature type="region of interest" description="Disordered" evidence="1">
    <location>
        <begin position="27"/>
        <end position="50"/>
    </location>
</feature>
<keyword evidence="3" id="KW-1185">Reference proteome</keyword>
<sequence length="50" mass="5221">MAVQESAAQLSMTLKVQEYPTLKVGARHAGEGQSRPRGCSPVVCTGGVPH</sequence>
<reference evidence="2" key="2">
    <citation type="submission" date="2025-09" db="UniProtKB">
        <authorList>
            <consortium name="Ensembl"/>
        </authorList>
    </citation>
    <scope>IDENTIFICATION</scope>
</reference>
<organism evidence="2 3">
    <name type="scientific">Pavo cristatus</name>
    <name type="common">Indian peafowl</name>
    <name type="synonym">Blue peafowl</name>
    <dbReference type="NCBI Taxonomy" id="9049"/>
    <lineage>
        <taxon>Eukaryota</taxon>
        <taxon>Metazoa</taxon>
        <taxon>Chordata</taxon>
        <taxon>Craniata</taxon>
        <taxon>Vertebrata</taxon>
        <taxon>Euteleostomi</taxon>
        <taxon>Archelosauria</taxon>
        <taxon>Archosauria</taxon>
        <taxon>Dinosauria</taxon>
        <taxon>Saurischia</taxon>
        <taxon>Theropoda</taxon>
        <taxon>Coelurosauria</taxon>
        <taxon>Aves</taxon>
        <taxon>Neognathae</taxon>
        <taxon>Galloanserae</taxon>
        <taxon>Galliformes</taxon>
        <taxon>Phasianidae</taxon>
        <taxon>Phasianinae</taxon>
        <taxon>Pavo</taxon>
    </lineage>
</organism>
<dbReference type="Ensembl" id="ENSPSTT00000025096.1">
    <property type="protein sequence ID" value="ENSPSTP00000023847.1"/>
    <property type="gene ID" value="ENSPSTG00000017598.1"/>
</dbReference>
<name>A0A8C9G8F9_PAVCR</name>
<proteinExistence type="predicted"/>
<evidence type="ECO:0000313" key="2">
    <source>
        <dbReference type="Ensembl" id="ENSPSTP00000023847.1"/>
    </source>
</evidence>
<reference evidence="2" key="1">
    <citation type="submission" date="2025-08" db="UniProtKB">
        <authorList>
            <consortium name="Ensembl"/>
        </authorList>
    </citation>
    <scope>IDENTIFICATION</scope>
</reference>